<keyword evidence="2" id="KW-0689">Ribosomal protein</keyword>
<reference evidence="5" key="1">
    <citation type="submission" date="2023-12" db="EMBL/GenBank/DDBJ databases">
        <title>Genome assembly of Anisodus tanguticus.</title>
        <authorList>
            <person name="Wang Y.-J."/>
        </authorList>
    </citation>
    <scope>NUCLEOTIDE SEQUENCE</scope>
    <source>
        <strain evidence="5">KB-2021</strain>
        <tissue evidence="5">Leaf</tissue>
    </source>
</reference>
<keyword evidence="3" id="KW-0687">Ribonucleoprotein</keyword>
<dbReference type="GO" id="GO:0005840">
    <property type="term" value="C:ribosome"/>
    <property type="evidence" value="ECO:0007669"/>
    <property type="project" value="UniProtKB-KW"/>
</dbReference>
<dbReference type="GO" id="GO:0003735">
    <property type="term" value="F:structural constituent of ribosome"/>
    <property type="evidence" value="ECO:0007669"/>
    <property type="project" value="InterPro"/>
</dbReference>
<evidence type="ECO:0008006" key="7">
    <source>
        <dbReference type="Google" id="ProtNLM"/>
    </source>
</evidence>
<comment type="caution">
    <text evidence="5">The sequence shown here is derived from an EMBL/GenBank/DDBJ whole genome shotgun (WGS) entry which is preliminary data.</text>
</comment>
<dbReference type="Proteomes" id="UP001291623">
    <property type="component" value="Unassembled WGS sequence"/>
</dbReference>
<gene>
    <name evidence="5" type="ORF">RND71_028501</name>
</gene>
<evidence type="ECO:0000256" key="1">
    <source>
        <dbReference type="ARBA" id="ARBA00009124"/>
    </source>
</evidence>
<evidence type="ECO:0000313" key="5">
    <source>
        <dbReference type="EMBL" id="KAK4352983.1"/>
    </source>
</evidence>
<accession>A0AAE1RLC1</accession>
<dbReference type="AlphaFoldDB" id="A0AAE1RLC1"/>
<dbReference type="GO" id="GO:1990904">
    <property type="term" value="C:ribonucleoprotein complex"/>
    <property type="evidence" value="ECO:0007669"/>
    <property type="project" value="UniProtKB-KW"/>
</dbReference>
<organism evidence="5 6">
    <name type="scientific">Anisodus tanguticus</name>
    <dbReference type="NCBI Taxonomy" id="243964"/>
    <lineage>
        <taxon>Eukaryota</taxon>
        <taxon>Viridiplantae</taxon>
        <taxon>Streptophyta</taxon>
        <taxon>Embryophyta</taxon>
        <taxon>Tracheophyta</taxon>
        <taxon>Spermatophyta</taxon>
        <taxon>Magnoliopsida</taxon>
        <taxon>eudicotyledons</taxon>
        <taxon>Gunneridae</taxon>
        <taxon>Pentapetalae</taxon>
        <taxon>asterids</taxon>
        <taxon>lamiids</taxon>
        <taxon>Solanales</taxon>
        <taxon>Solanaceae</taxon>
        <taxon>Solanoideae</taxon>
        <taxon>Hyoscyameae</taxon>
        <taxon>Anisodus</taxon>
    </lineage>
</organism>
<keyword evidence="6" id="KW-1185">Reference proteome</keyword>
<keyword evidence="4" id="KW-0175">Coiled coil</keyword>
<sequence length="182" mass="20777">MNTLEKCECVPRNGGVGNNTMISNLIDAQENGTEEINNLTLLLAHKDSEIAILKVELQQDTHEKRDRLKDEVVDLMRQVRDLTQQMLIDQRTVILLQDRFAGRKAVIIKAYDEGTRDRPYGHCLVAGIGKYPKKVIRKDSAKKQAKKSRVKTSIKLVNYNHSMPTRYTLDVYLKDVVNPDSL</sequence>
<evidence type="ECO:0000313" key="6">
    <source>
        <dbReference type="Proteomes" id="UP001291623"/>
    </source>
</evidence>
<evidence type="ECO:0000256" key="3">
    <source>
        <dbReference type="ARBA" id="ARBA00023274"/>
    </source>
</evidence>
<dbReference type="InterPro" id="IPR038655">
    <property type="entry name" value="Ribosomal_eL27_sf"/>
</dbReference>
<dbReference type="GO" id="GO:0006412">
    <property type="term" value="P:translation"/>
    <property type="evidence" value="ECO:0007669"/>
    <property type="project" value="InterPro"/>
</dbReference>
<dbReference type="PANTHER" id="PTHR10497">
    <property type="entry name" value="60S RIBOSOMAL PROTEIN L27"/>
    <property type="match status" value="1"/>
</dbReference>
<dbReference type="InterPro" id="IPR008991">
    <property type="entry name" value="Translation_prot_SH3-like_sf"/>
</dbReference>
<dbReference type="InterPro" id="IPR001141">
    <property type="entry name" value="Ribosomal_eL27"/>
</dbReference>
<dbReference type="EMBL" id="JAVYJV010000015">
    <property type="protein sequence ID" value="KAK4352983.1"/>
    <property type="molecule type" value="Genomic_DNA"/>
</dbReference>
<dbReference type="Gene3D" id="2.30.30.770">
    <property type="match status" value="1"/>
</dbReference>
<dbReference type="Pfam" id="PF01777">
    <property type="entry name" value="Ribosomal_L27e"/>
    <property type="match status" value="1"/>
</dbReference>
<dbReference type="InterPro" id="IPR041991">
    <property type="entry name" value="Ribosomal_eL27_KOW"/>
</dbReference>
<evidence type="ECO:0000256" key="2">
    <source>
        <dbReference type="ARBA" id="ARBA00022980"/>
    </source>
</evidence>
<protein>
    <recommendedName>
        <fullName evidence="7">60S ribosomal protein L27</fullName>
    </recommendedName>
</protein>
<proteinExistence type="inferred from homology"/>
<comment type="similarity">
    <text evidence="1">Belongs to the eukaryotic ribosomal protein eL27 family.</text>
</comment>
<feature type="coiled-coil region" evidence="4">
    <location>
        <begin position="58"/>
        <end position="85"/>
    </location>
</feature>
<dbReference type="SUPFAM" id="SSF50104">
    <property type="entry name" value="Translation proteins SH3-like domain"/>
    <property type="match status" value="1"/>
</dbReference>
<evidence type="ECO:0000256" key="4">
    <source>
        <dbReference type="SAM" id="Coils"/>
    </source>
</evidence>
<name>A0AAE1RLC1_9SOLA</name>
<dbReference type="CDD" id="cd06090">
    <property type="entry name" value="KOW_RPL27"/>
    <property type="match status" value="1"/>
</dbReference>